<keyword evidence="4 6" id="KW-1133">Transmembrane helix</keyword>
<dbReference type="OrthoDB" id="6057470at2"/>
<feature type="transmembrane region" description="Helical" evidence="6">
    <location>
        <begin position="111"/>
        <end position="133"/>
    </location>
</feature>
<keyword evidence="8" id="KW-1185">Reference proteome</keyword>
<dbReference type="InterPro" id="IPR022791">
    <property type="entry name" value="L-PG_synthase/AglD"/>
</dbReference>
<feature type="transmembrane region" description="Helical" evidence="6">
    <location>
        <begin position="39"/>
        <end position="61"/>
    </location>
</feature>
<dbReference type="EMBL" id="WEGH01000003">
    <property type="protein sequence ID" value="MQY07163.1"/>
    <property type="molecule type" value="Genomic_DNA"/>
</dbReference>
<dbReference type="Proteomes" id="UP000487268">
    <property type="component" value="Unassembled WGS sequence"/>
</dbReference>
<evidence type="ECO:0000256" key="4">
    <source>
        <dbReference type="ARBA" id="ARBA00022989"/>
    </source>
</evidence>
<keyword evidence="3 6" id="KW-0812">Transmembrane</keyword>
<dbReference type="AlphaFoldDB" id="A0A7K0C115"/>
<evidence type="ECO:0000256" key="5">
    <source>
        <dbReference type="ARBA" id="ARBA00023136"/>
    </source>
</evidence>
<keyword evidence="5 6" id="KW-0472">Membrane</keyword>
<gene>
    <name evidence="7" type="ORF">ACRB68_52620</name>
</gene>
<evidence type="ECO:0000313" key="7">
    <source>
        <dbReference type="EMBL" id="MQY07163.1"/>
    </source>
</evidence>
<evidence type="ECO:0000256" key="3">
    <source>
        <dbReference type="ARBA" id="ARBA00022692"/>
    </source>
</evidence>
<evidence type="ECO:0000313" key="8">
    <source>
        <dbReference type="Proteomes" id="UP000487268"/>
    </source>
</evidence>
<protein>
    <submittedName>
        <fullName evidence="7">Uncharacterized protein</fullName>
    </submittedName>
</protein>
<dbReference type="GO" id="GO:0005886">
    <property type="term" value="C:plasma membrane"/>
    <property type="evidence" value="ECO:0007669"/>
    <property type="project" value="UniProtKB-SubCell"/>
</dbReference>
<dbReference type="Pfam" id="PF03706">
    <property type="entry name" value="LPG_synthase_TM"/>
    <property type="match status" value="1"/>
</dbReference>
<accession>A0A7K0C115</accession>
<feature type="transmembrane region" description="Helical" evidence="6">
    <location>
        <begin position="253"/>
        <end position="276"/>
    </location>
</feature>
<comment type="subcellular location">
    <subcellularLocation>
        <location evidence="1">Cell membrane</location>
        <topology evidence="1">Multi-pass membrane protein</topology>
    </subcellularLocation>
</comment>
<keyword evidence="2" id="KW-1003">Cell membrane</keyword>
<proteinExistence type="predicted"/>
<evidence type="ECO:0000256" key="1">
    <source>
        <dbReference type="ARBA" id="ARBA00004651"/>
    </source>
</evidence>
<feature type="transmembrane region" description="Helical" evidence="6">
    <location>
        <begin position="183"/>
        <end position="208"/>
    </location>
</feature>
<feature type="transmembrane region" description="Helical" evidence="6">
    <location>
        <begin position="145"/>
        <end position="171"/>
    </location>
</feature>
<feature type="transmembrane region" description="Helical" evidence="6">
    <location>
        <begin position="220"/>
        <end position="241"/>
    </location>
</feature>
<comment type="caution">
    <text evidence="7">The sequence shown here is derived from an EMBL/GenBank/DDBJ whole genome shotgun (WGS) entry which is preliminary data.</text>
</comment>
<evidence type="ECO:0000256" key="6">
    <source>
        <dbReference type="SAM" id="Phobius"/>
    </source>
</evidence>
<sequence>MRVLRILLVLLALGFCAWSLVSQWDQTVKAFEQMSVPTLLGSLAAGCAGLWTWMVAWRIFVRGMGSPLPLKAAFRIAAISALGKYVPGKVWALVTQIEMSREHDVPRERSFSATMLAVATSMACGLAVAAATLPLTSPAARERYWWLFLLAPVLLACLHPRIVTWAINLVLRLARREPLERPVGLGVTLHAIAWTIVAWALFGLHIWLLCVAVGGSGGGLPFMATGAYALAFVAGFLVLIAPGGLGAREAAMVLVLTPVLPAGAPAVVAVASRVLLTVADLLGAGVAVAMGRNKTAAPMLVPDRQPTKERP</sequence>
<evidence type="ECO:0000256" key="2">
    <source>
        <dbReference type="ARBA" id="ARBA00022475"/>
    </source>
</evidence>
<name>A0A7K0C115_9ACTN</name>
<reference evidence="7 8" key="1">
    <citation type="submission" date="2019-10" db="EMBL/GenBank/DDBJ databases">
        <title>Actinomadura rubteroloni sp. nov. and Actinomadura macrotermitis sp. nov., isolated from the gut of fungus growing-termite Macrotermes natalensis.</title>
        <authorList>
            <person name="Benndorf R."/>
            <person name="Martin K."/>
            <person name="Kuefner M."/>
            <person name="De Beer W."/>
            <person name="Kaster A.-K."/>
            <person name="Vollmers J."/>
            <person name="Poulsen M."/>
            <person name="Beemelmanns C."/>
        </authorList>
    </citation>
    <scope>NUCLEOTIDE SEQUENCE [LARGE SCALE GENOMIC DNA]</scope>
    <source>
        <strain evidence="7 8">RB68</strain>
    </source>
</reference>
<organism evidence="7 8">
    <name type="scientific">Actinomadura macrotermitis</name>
    <dbReference type="NCBI Taxonomy" id="2585200"/>
    <lineage>
        <taxon>Bacteria</taxon>
        <taxon>Bacillati</taxon>
        <taxon>Actinomycetota</taxon>
        <taxon>Actinomycetes</taxon>
        <taxon>Streptosporangiales</taxon>
        <taxon>Thermomonosporaceae</taxon>
        <taxon>Actinomadura</taxon>
    </lineage>
</organism>